<protein>
    <recommendedName>
        <fullName evidence="3">DUF4292 domain-containing protein</fullName>
    </recommendedName>
</protein>
<keyword evidence="2" id="KW-1185">Reference proteome</keyword>
<comment type="caution">
    <text evidence="1">The sequence shown here is derived from an EMBL/GenBank/DDBJ whole genome shotgun (WGS) entry which is preliminary data.</text>
</comment>
<evidence type="ECO:0008006" key="3">
    <source>
        <dbReference type="Google" id="ProtNLM"/>
    </source>
</evidence>
<accession>A0A3N4Q0J6</accession>
<dbReference type="EMBL" id="RPDH01000002">
    <property type="protein sequence ID" value="RPE09470.1"/>
    <property type="molecule type" value="Genomic_DNA"/>
</dbReference>
<reference evidence="1 2" key="1">
    <citation type="submission" date="2018-11" db="EMBL/GenBank/DDBJ databases">
        <title>Chitinophaga lutea sp.nov., isolate from arsenic contaminated soil.</title>
        <authorList>
            <person name="Zong Y."/>
        </authorList>
    </citation>
    <scope>NUCLEOTIDE SEQUENCE [LARGE SCALE GENOMIC DNA]</scope>
    <source>
        <strain evidence="1 2">ZY74</strain>
    </source>
</reference>
<name>A0A3N4Q0J6_9BACT</name>
<evidence type="ECO:0000313" key="1">
    <source>
        <dbReference type="EMBL" id="RPE09470.1"/>
    </source>
</evidence>
<evidence type="ECO:0000313" key="2">
    <source>
        <dbReference type="Proteomes" id="UP000278351"/>
    </source>
</evidence>
<organism evidence="1 2">
    <name type="scientific">Chitinophaga lutea</name>
    <dbReference type="NCBI Taxonomy" id="2488634"/>
    <lineage>
        <taxon>Bacteria</taxon>
        <taxon>Pseudomonadati</taxon>
        <taxon>Bacteroidota</taxon>
        <taxon>Chitinophagia</taxon>
        <taxon>Chitinophagales</taxon>
        <taxon>Chitinophagaceae</taxon>
        <taxon>Chitinophaga</taxon>
    </lineage>
</organism>
<dbReference type="AlphaFoldDB" id="A0A3N4Q0J6"/>
<proteinExistence type="predicted"/>
<sequence length="196" mass="22630">MLCLLASCGSAYRSLQRTEGNADCIAPFRPRFDSTVLYNTQVDVLKHHFSGLLLFKPMDNGSMRVVFLTETGIKFFDFEFGKDGRFTKHYVLPKMDKKAVVKTLRKDLGMILMRQDTATATFFTDGRYRYTAYPLQKGDIYYITTMDCRELVRVENGGRKPVVEVFMTNYKNGLPDSILVQHKKVKFNISSQRVYK</sequence>
<dbReference type="Proteomes" id="UP000278351">
    <property type="component" value="Unassembled WGS sequence"/>
</dbReference>
<gene>
    <name evidence="1" type="ORF">EGT74_20980</name>
</gene>